<evidence type="ECO:0000313" key="2">
    <source>
        <dbReference type="Proteomes" id="UP000663848"/>
    </source>
</evidence>
<name>A0A822DNR9_9BILA</name>
<gene>
    <name evidence="1" type="ORF">QYT958_LOCUS43598</name>
</gene>
<accession>A0A822DNR9</accession>
<dbReference type="Proteomes" id="UP000663848">
    <property type="component" value="Unassembled WGS sequence"/>
</dbReference>
<feature type="non-terminal residue" evidence="1">
    <location>
        <position position="1"/>
    </location>
</feature>
<reference evidence="1" key="1">
    <citation type="submission" date="2021-02" db="EMBL/GenBank/DDBJ databases">
        <authorList>
            <person name="Nowell W R."/>
        </authorList>
    </citation>
    <scope>NUCLEOTIDE SEQUENCE</scope>
</reference>
<dbReference type="AlphaFoldDB" id="A0A822DNR9"/>
<proteinExistence type="predicted"/>
<organism evidence="1 2">
    <name type="scientific">Rotaria socialis</name>
    <dbReference type="NCBI Taxonomy" id="392032"/>
    <lineage>
        <taxon>Eukaryota</taxon>
        <taxon>Metazoa</taxon>
        <taxon>Spiralia</taxon>
        <taxon>Gnathifera</taxon>
        <taxon>Rotifera</taxon>
        <taxon>Eurotatoria</taxon>
        <taxon>Bdelloidea</taxon>
        <taxon>Philodinida</taxon>
        <taxon>Philodinidae</taxon>
        <taxon>Rotaria</taxon>
    </lineage>
</organism>
<comment type="caution">
    <text evidence="1">The sequence shown here is derived from an EMBL/GenBank/DDBJ whole genome shotgun (WGS) entry which is preliminary data.</text>
</comment>
<feature type="non-terminal residue" evidence="1">
    <location>
        <position position="82"/>
    </location>
</feature>
<evidence type="ECO:0000313" key="1">
    <source>
        <dbReference type="EMBL" id="CAF5075966.1"/>
    </source>
</evidence>
<dbReference type="EMBL" id="CAJOBR010062694">
    <property type="protein sequence ID" value="CAF5075966.1"/>
    <property type="molecule type" value="Genomic_DNA"/>
</dbReference>
<protein>
    <submittedName>
        <fullName evidence="1">Uncharacterized protein</fullName>
    </submittedName>
</protein>
<sequence>RMKQPIVQNSSTTLLANAQSALDPRTIQIQTNTNQSLEQSASTVSFEIRFQQNQLSEVELVLPRPPIQESISVMLTDIHSTL</sequence>